<dbReference type="InterPro" id="IPR050606">
    <property type="entry name" value="Calponin-like"/>
</dbReference>
<dbReference type="Pfam" id="PF00402">
    <property type="entry name" value="Calponin"/>
    <property type="match status" value="1"/>
</dbReference>
<gene>
    <name evidence="4" type="ORF">CHS0354_010974</name>
</gene>
<dbReference type="Pfam" id="PF00307">
    <property type="entry name" value="CH"/>
    <property type="match status" value="1"/>
</dbReference>
<sequence length="209" mass="23947">MANYRAAKSGLARDSQIKIDNAFNVEEARKCLQWISIMIDEDFPVEDTEDKVTMRDCFYRILKDGLVLCKLINVLLPDDRRIDFSKKSFQPTNMPAFVAARERERIGIFLNKVDEYGVPNSASFQTDYLYERTNLVQVCTCIRALGIEAQSRPDYNGPHVWPKKSEENRRTFTEEQLQAGQQVISLQYGTNKGASQTGMSFGKSRKIID</sequence>
<proteinExistence type="inferred from homology"/>
<accession>A0AAE0VHF9</accession>
<dbReference type="GO" id="GO:0051015">
    <property type="term" value="F:actin filament binding"/>
    <property type="evidence" value="ECO:0007669"/>
    <property type="project" value="TreeGrafter"/>
</dbReference>
<dbReference type="Gene3D" id="1.10.418.10">
    <property type="entry name" value="Calponin-like domain"/>
    <property type="match status" value="1"/>
</dbReference>
<dbReference type="EMBL" id="JAEAOA010000685">
    <property type="protein sequence ID" value="KAK3577771.1"/>
    <property type="molecule type" value="Genomic_DNA"/>
</dbReference>
<name>A0AAE0VHF9_9BIVA</name>
<keyword evidence="5" id="KW-1185">Reference proteome</keyword>
<evidence type="ECO:0000256" key="1">
    <source>
        <dbReference type="ARBA" id="ARBA00009631"/>
    </source>
</evidence>
<dbReference type="SUPFAM" id="SSF47576">
    <property type="entry name" value="Calponin-homology domain, CH-domain"/>
    <property type="match status" value="1"/>
</dbReference>
<dbReference type="PRINTS" id="PR00888">
    <property type="entry name" value="SM22CALPONIN"/>
</dbReference>
<evidence type="ECO:0000256" key="2">
    <source>
        <dbReference type="RuleBase" id="RU361224"/>
    </source>
</evidence>
<dbReference type="GO" id="GO:0015629">
    <property type="term" value="C:actin cytoskeleton"/>
    <property type="evidence" value="ECO:0007669"/>
    <property type="project" value="TreeGrafter"/>
</dbReference>
<dbReference type="Proteomes" id="UP001195483">
    <property type="component" value="Unassembled WGS sequence"/>
</dbReference>
<dbReference type="PANTHER" id="PTHR47385">
    <property type="entry name" value="CALPONIN"/>
    <property type="match status" value="1"/>
</dbReference>
<protein>
    <recommendedName>
        <fullName evidence="2">Transgelin</fullName>
    </recommendedName>
</protein>
<reference evidence="4" key="3">
    <citation type="submission" date="2023-05" db="EMBL/GenBank/DDBJ databases">
        <authorList>
            <person name="Smith C.H."/>
        </authorList>
    </citation>
    <scope>NUCLEOTIDE SEQUENCE</scope>
    <source>
        <strain evidence="4">CHS0354</strain>
        <tissue evidence="4">Mantle</tissue>
    </source>
</reference>
<dbReference type="SMART" id="SM00033">
    <property type="entry name" value="CH"/>
    <property type="match status" value="1"/>
</dbReference>
<dbReference type="PANTHER" id="PTHR47385:SF14">
    <property type="entry name" value="TRANSGELIN"/>
    <property type="match status" value="1"/>
</dbReference>
<comment type="similarity">
    <text evidence="1 2">Belongs to the calponin family.</text>
</comment>
<dbReference type="PROSITE" id="PS01052">
    <property type="entry name" value="CALPONIN_1"/>
    <property type="match status" value="1"/>
</dbReference>
<evidence type="ECO:0000313" key="5">
    <source>
        <dbReference type="Proteomes" id="UP001195483"/>
    </source>
</evidence>
<evidence type="ECO:0000259" key="3">
    <source>
        <dbReference type="PROSITE" id="PS50021"/>
    </source>
</evidence>
<dbReference type="InterPro" id="IPR001715">
    <property type="entry name" value="CH_dom"/>
</dbReference>
<evidence type="ECO:0000313" key="4">
    <source>
        <dbReference type="EMBL" id="KAK3577771.1"/>
    </source>
</evidence>
<dbReference type="PROSITE" id="PS50021">
    <property type="entry name" value="CH"/>
    <property type="match status" value="1"/>
</dbReference>
<dbReference type="PROSITE" id="PS51122">
    <property type="entry name" value="CALPONIN_2"/>
    <property type="match status" value="1"/>
</dbReference>
<dbReference type="AlphaFoldDB" id="A0AAE0VHF9"/>
<organism evidence="4 5">
    <name type="scientific">Potamilus streckersoni</name>
    <dbReference type="NCBI Taxonomy" id="2493646"/>
    <lineage>
        <taxon>Eukaryota</taxon>
        <taxon>Metazoa</taxon>
        <taxon>Spiralia</taxon>
        <taxon>Lophotrochozoa</taxon>
        <taxon>Mollusca</taxon>
        <taxon>Bivalvia</taxon>
        <taxon>Autobranchia</taxon>
        <taxon>Heteroconchia</taxon>
        <taxon>Palaeoheterodonta</taxon>
        <taxon>Unionida</taxon>
        <taxon>Unionoidea</taxon>
        <taxon>Unionidae</taxon>
        <taxon>Ambleminae</taxon>
        <taxon>Lampsilini</taxon>
        <taxon>Potamilus</taxon>
    </lineage>
</organism>
<feature type="domain" description="Calponin-homology (CH)" evidence="3">
    <location>
        <begin position="25"/>
        <end position="150"/>
    </location>
</feature>
<comment type="caution">
    <text evidence="4">The sequence shown here is derived from an EMBL/GenBank/DDBJ whole genome shotgun (WGS) entry which is preliminary data.</text>
</comment>
<dbReference type="InterPro" id="IPR003096">
    <property type="entry name" value="SM22_calponin"/>
</dbReference>
<dbReference type="InterPro" id="IPR000557">
    <property type="entry name" value="Calponin_repeat"/>
</dbReference>
<reference evidence="4" key="2">
    <citation type="journal article" date="2021" name="Genome Biol. Evol.">
        <title>Developing a high-quality reference genome for a parasitic bivalve with doubly uniparental inheritance (Bivalvia: Unionida).</title>
        <authorList>
            <person name="Smith C.H."/>
        </authorList>
    </citation>
    <scope>NUCLEOTIDE SEQUENCE</scope>
    <source>
        <strain evidence="4">CHS0354</strain>
        <tissue evidence="4">Mantle</tissue>
    </source>
</reference>
<dbReference type="GO" id="GO:0007015">
    <property type="term" value="P:actin filament organization"/>
    <property type="evidence" value="ECO:0007669"/>
    <property type="project" value="TreeGrafter"/>
</dbReference>
<reference evidence="4" key="1">
    <citation type="journal article" date="2021" name="Genome Biol. Evol.">
        <title>A High-Quality Reference Genome for a Parasitic Bivalve with Doubly Uniparental Inheritance (Bivalvia: Unionida).</title>
        <authorList>
            <person name="Smith C.H."/>
        </authorList>
    </citation>
    <scope>NUCLEOTIDE SEQUENCE</scope>
    <source>
        <strain evidence="4">CHS0354</strain>
    </source>
</reference>
<dbReference type="InterPro" id="IPR036872">
    <property type="entry name" value="CH_dom_sf"/>
</dbReference>